<dbReference type="GO" id="GO:0008270">
    <property type="term" value="F:zinc ion binding"/>
    <property type="evidence" value="ECO:0007669"/>
    <property type="project" value="UniProtKB-KW"/>
</dbReference>
<dbReference type="InterPro" id="IPR013087">
    <property type="entry name" value="Znf_C2H2_type"/>
</dbReference>
<name>A7SQN9_NEMVE</name>
<dbReference type="Pfam" id="PF01612">
    <property type="entry name" value="DNA_pol_A_exo1"/>
    <property type="match status" value="1"/>
</dbReference>
<evidence type="ECO:0000256" key="3">
    <source>
        <dbReference type="ARBA" id="ARBA00022839"/>
    </source>
</evidence>
<evidence type="ECO:0000256" key="2">
    <source>
        <dbReference type="ARBA" id="ARBA00022801"/>
    </source>
</evidence>
<dbReference type="InterPro" id="IPR036397">
    <property type="entry name" value="RNaseH_sf"/>
</dbReference>
<keyword evidence="2" id="KW-0378">Hydrolase</keyword>
<dbReference type="EMBL" id="DS469749">
    <property type="protein sequence ID" value="EDO33959.1"/>
    <property type="molecule type" value="Genomic_DNA"/>
</dbReference>
<evidence type="ECO:0000256" key="4">
    <source>
        <dbReference type="PROSITE-ProRule" id="PRU00042"/>
    </source>
</evidence>
<feature type="domain" description="C2H2-type" evidence="5">
    <location>
        <begin position="90"/>
        <end position="114"/>
    </location>
</feature>
<evidence type="ECO:0000259" key="5">
    <source>
        <dbReference type="PROSITE" id="PS50157"/>
    </source>
</evidence>
<dbReference type="GO" id="GO:0003676">
    <property type="term" value="F:nucleic acid binding"/>
    <property type="evidence" value="ECO:0007669"/>
    <property type="project" value="InterPro"/>
</dbReference>
<gene>
    <name evidence="6" type="ORF">NEMVEDRAFT_v1g215907</name>
</gene>
<dbReference type="AlphaFoldDB" id="A7SQN9"/>
<dbReference type="SUPFAM" id="SSF53098">
    <property type="entry name" value="Ribonuclease H-like"/>
    <property type="match status" value="1"/>
</dbReference>
<dbReference type="PROSITE" id="PS50157">
    <property type="entry name" value="ZINC_FINGER_C2H2_2"/>
    <property type="match status" value="1"/>
</dbReference>
<dbReference type="HOGENOM" id="CLU_1505234_0_0_1"/>
<evidence type="ECO:0000256" key="1">
    <source>
        <dbReference type="ARBA" id="ARBA00022722"/>
    </source>
</evidence>
<dbReference type="InterPro" id="IPR051132">
    <property type="entry name" value="3-5_Exonuclease_domain"/>
</dbReference>
<dbReference type="PANTHER" id="PTHR13620">
    <property type="entry name" value="3-5 EXONUCLEASE"/>
    <property type="match status" value="1"/>
</dbReference>
<organism evidence="6 7">
    <name type="scientific">Nematostella vectensis</name>
    <name type="common">Starlet sea anemone</name>
    <dbReference type="NCBI Taxonomy" id="45351"/>
    <lineage>
        <taxon>Eukaryota</taxon>
        <taxon>Metazoa</taxon>
        <taxon>Cnidaria</taxon>
        <taxon>Anthozoa</taxon>
        <taxon>Hexacorallia</taxon>
        <taxon>Actiniaria</taxon>
        <taxon>Edwardsiidae</taxon>
        <taxon>Nematostella</taxon>
    </lineage>
</organism>
<keyword evidence="4" id="KW-0862">Zinc</keyword>
<keyword evidence="4" id="KW-0479">Metal-binding</keyword>
<dbReference type="InterPro" id="IPR012337">
    <property type="entry name" value="RNaseH-like_sf"/>
</dbReference>
<keyword evidence="7" id="KW-1185">Reference proteome</keyword>
<accession>A7SQN9</accession>
<proteinExistence type="predicted"/>
<evidence type="ECO:0000313" key="6">
    <source>
        <dbReference type="EMBL" id="EDO33959.1"/>
    </source>
</evidence>
<dbReference type="STRING" id="45351.A7SQN9"/>
<dbReference type="Gene3D" id="3.30.420.10">
    <property type="entry name" value="Ribonuclease H-like superfamily/Ribonuclease H"/>
    <property type="match status" value="1"/>
</dbReference>
<dbReference type="GO" id="GO:0006139">
    <property type="term" value="P:nucleobase-containing compound metabolic process"/>
    <property type="evidence" value="ECO:0007669"/>
    <property type="project" value="InterPro"/>
</dbReference>
<dbReference type="Proteomes" id="UP000001593">
    <property type="component" value="Unassembled WGS sequence"/>
</dbReference>
<reference evidence="6 7" key="1">
    <citation type="journal article" date="2007" name="Science">
        <title>Sea anemone genome reveals ancestral eumetazoan gene repertoire and genomic organization.</title>
        <authorList>
            <person name="Putnam N.H."/>
            <person name="Srivastava M."/>
            <person name="Hellsten U."/>
            <person name="Dirks B."/>
            <person name="Chapman J."/>
            <person name="Salamov A."/>
            <person name="Terry A."/>
            <person name="Shapiro H."/>
            <person name="Lindquist E."/>
            <person name="Kapitonov V.V."/>
            <person name="Jurka J."/>
            <person name="Genikhovich G."/>
            <person name="Grigoriev I.V."/>
            <person name="Lucas S.M."/>
            <person name="Steele R.E."/>
            <person name="Finnerty J.R."/>
            <person name="Technau U."/>
            <person name="Martindale M.Q."/>
            <person name="Rokhsar D.S."/>
        </authorList>
    </citation>
    <scope>NUCLEOTIDE SEQUENCE [LARGE SCALE GENOMIC DNA]</scope>
    <source>
        <strain evidence="7">CH2 X CH6</strain>
    </source>
</reference>
<dbReference type="PROSITE" id="PS00028">
    <property type="entry name" value="ZINC_FINGER_C2H2_1"/>
    <property type="match status" value="1"/>
</dbReference>
<dbReference type="PANTHER" id="PTHR13620:SF113">
    <property type="entry name" value="C2H2-TYPE DOMAIN-CONTAINING PROTEIN"/>
    <property type="match status" value="1"/>
</dbReference>
<dbReference type="InParanoid" id="A7SQN9"/>
<dbReference type="InterPro" id="IPR002562">
    <property type="entry name" value="3'-5'_exonuclease_dom"/>
</dbReference>
<sequence length="179" mass="20057">MTDGTGLKKLAKTILGIELDKPKNISLSNWELFPLTYKQVSYAALDAWVSFKLFVELKQRLHKSGLVRKTGEQHLIETGVPMGKKAEAMVSCKSCGKKYKSKAALLEHIEVKSHQSHVVDDTTEKEESHSRDFVTQLNEPKAEPPLGHVDCKKCGKLFLNKVSKNHKRRCKGKGESGEL</sequence>
<keyword evidence="3" id="KW-0269">Exonuclease</keyword>
<evidence type="ECO:0000313" key="7">
    <source>
        <dbReference type="Proteomes" id="UP000001593"/>
    </source>
</evidence>
<protein>
    <recommendedName>
        <fullName evidence="5">C2H2-type domain-containing protein</fullName>
    </recommendedName>
</protein>
<keyword evidence="1" id="KW-0540">Nuclease</keyword>
<dbReference type="GO" id="GO:0008408">
    <property type="term" value="F:3'-5' exonuclease activity"/>
    <property type="evidence" value="ECO:0007669"/>
    <property type="project" value="InterPro"/>
</dbReference>
<keyword evidence="4" id="KW-0863">Zinc-finger</keyword>